<name>A0ABV6CD69_9GAMM</name>
<evidence type="ECO:0000313" key="10">
    <source>
        <dbReference type="Proteomes" id="UP001589758"/>
    </source>
</evidence>
<protein>
    <submittedName>
        <fullName evidence="9">MotA/TolQ/ExbB proton channel family protein</fullName>
    </submittedName>
</protein>
<gene>
    <name evidence="9" type="ORF">ACFFIT_12770</name>
</gene>
<keyword evidence="10" id="KW-1185">Reference proteome</keyword>
<feature type="domain" description="MotA/TolQ/ExbB proton channel" evidence="8">
    <location>
        <begin position="46"/>
        <end position="115"/>
    </location>
</feature>
<dbReference type="InterPro" id="IPR002898">
    <property type="entry name" value="MotA_ExbB_proton_chnl"/>
</dbReference>
<keyword evidence="6" id="KW-0653">Protein transport</keyword>
<evidence type="ECO:0000256" key="5">
    <source>
        <dbReference type="ARBA" id="ARBA00023136"/>
    </source>
</evidence>
<evidence type="ECO:0000256" key="1">
    <source>
        <dbReference type="ARBA" id="ARBA00004651"/>
    </source>
</evidence>
<evidence type="ECO:0000256" key="2">
    <source>
        <dbReference type="ARBA" id="ARBA00022475"/>
    </source>
</evidence>
<keyword evidence="2" id="KW-1003">Cell membrane</keyword>
<reference evidence="9 10" key="1">
    <citation type="submission" date="2024-09" db="EMBL/GenBank/DDBJ databases">
        <authorList>
            <person name="Sun Q."/>
            <person name="Mori K."/>
        </authorList>
    </citation>
    <scope>NUCLEOTIDE SEQUENCE [LARGE SCALE GENOMIC DNA]</scope>
    <source>
        <strain evidence="9 10">CCM 8545</strain>
    </source>
</reference>
<dbReference type="Gene3D" id="1.20.5.1230">
    <property type="entry name" value="Apolipoprotein A-I"/>
    <property type="match status" value="1"/>
</dbReference>
<evidence type="ECO:0000256" key="7">
    <source>
        <dbReference type="SAM" id="Phobius"/>
    </source>
</evidence>
<evidence type="ECO:0000259" key="8">
    <source>
        <dbReference type="Pfam" id="PF01618"/>
    </source>
</evidence>
<keyword evidence="4 7" id="KW-1133">Transmembrane helix</keyword>
<evidence type="ECO:0000256" key="3">
    <source>
        <dbReference type="ARBA" id="ARBA00022692"/>
    </source>
</evidence>
<keyword evidence="6" id="KW-0813">Transport</keyword>
<comment type="caution">
    <text evidence="9">The sequence shown here is derived from an EMBL/GenBank/DDBJ whole genome shotgun (WGS) entry which is preliminary data.</text>
</comment>
<feature type="transmembrane region" description="Helical" evidence="7">
    <location>
        <begin position="12"/>
        <end position="33"/>
    </location>
</feature>
<comment type="subcellular location">
    <subcellularLocation>
        <location evidence="1">Cell membrane</location>
        <topology evidence="1">Multi-pass membrane protein</topology>
    </subcellularLocation>
    <subcellularLocation>
        <location evidence="6">Membrane</location>
        <topology evidence="6">Multi-pass membrane protein</topology>
    </subcellularLocation>
</comment>
<evidence type="ECO:0000313" key="9">
    <source>
        <dbReference type="EMBL" id="MFC0180945.1"/>
    </source>
</evidence>
<sequence length="555" mass="63078">MAIILNLILENSINLSFFLVMTFIFIFSFLCLIRKKLSGFVDYTPSLLTSIGIFGTFLGIFFGLLEFDPETIDESIETLLSGLKTAFVTSLIGLILSMVFKTLVTFFEGKTDDDLTTVTQEDITPAHIYEILKSQSTSLKKIETSFQDEQGRSLIGEIAKLREENHKFQTSQTQRYEKFEQALWLKLDEFINILSKSATETIIEALKSVIEDFNQNLTDQFGANFKKLNEAVFKLVDWQDNHLDEMNRLIELHKQNSLSAGHMSKTSEKVVESMQKVFGISKSLEEVLHVNQHQINELNRHLAAFALMREKAVEAVPIIQSKIEEVTSQLANGASQLNQSLTQSANHLTESNKVIAESLMQASQSAKNVHIHFDRRMHEMVDKFSDSVKNVMETFSTSQNEMTDSILDNTDLILNRINDQTKHNVDRTTEAMNVQFMTFEKIMNDVLKELHNTHKSVLESFEGNQNSISDALLIHTLNMQNQVEEQVKKVIEVTLEAINMQIESFDESTKAFINKFESSLEVVLQDIAATQITMGDVLITQTEKVLGHLKDNQSH</sequence>
<evidence type="ECO:0000256" key="6">
    <source>
        <dbReference type="RuleBase" id="RU004057"/>
    </source>
</evidence>
<dbReference type="EMBL" id="JBHLXE010000111">
    <property type="protein sequence ID" value="MFC0180945.1"/>
    <property type="molecule type" value="Genomic_DNA"/>
</dbReference>
<proteinExistence type="inferred from homology"/>
<dbReference type="RefSeq" id="WP_385878245.1">
    <property type="nucleotide sequence ID" value="NZ_JBHLXE010000111.1"/>
</dbReference>
<dbReference type="Pfam" id="PF01618">
    <property type="entry name" value="MotA_ExbB"/>
    <property type="match status" value="1"/>
</dbReference>
<evidence type="ECO:0000256" key="4">
    <source>
        <dbReference type="ARBA" id="ARBA00022989"/>
    </source>
</evidence>
<accession>A0ABV6CD69</accession>
<keyword evidence="3 7" id="KW-0812">Transmembrane</keyword>
<comment type="similarity">
    <text evidence="6">Belongs to the exbB/tolQ family.</text>
</comment>
<feature type="transmembrane region" description="Helical" evidence="7">
    <location>
        <begin position="45"/>
        <end position="65"/>
    </location>
</feature>
<keyword evidence="5 7" id="KW-0472">Membrane</keyword>
<organism evidence="9 10">
    <name type="scientific">Thorsellia kenyensis</name>
    <dbReference type="NCBI Taxonomy" id="1549888"/>
    <lineage>
        <taxon>Bacteria</taxon>
        <taxon>Pseudomonadati</taxon>
        <taxon>Pseudomonadota</taxon>
        <taxon>Gammaproteobacteria</taxon>
        <taxon>Enterobacterales</taxon>
        <taxon>Thorselliaceae</taxon>
        <taxon>Thorsellia</taxon>
    </lineage>
</organism>
<dbReference type="Proteomes" id="UP001589758">
    <property type="component" value="Unassembled WGS sequence"/>
</dbReference>
<feature type="transmembrane region" description="Helical" evidence="7">
    <location>
        <begin position="85"/>
        <end position="107"/>
    </location>
</feature>